<keyword evidence="1" id="KW-0472">Membrane</keyword>
<dbReference type="EMBL" id="JAPDPJ010000077">
    <property type="protein sequence ID" value="MCW3789012.1"/>
    <property type="molecule type" value="Genomic_DNA"/>
</dbReference>
<dbReference type="Proteomes" id="UP001209229">
    <property type="component" value="Unassembled WGS sequence"/>
</dbReference>
<keyword evidence="1" id="KW-0812">Transmembrane</keyword>
<keyword evidence="1" id="KW-1133">Transmembrane helix</keyword>
<dbReference type="AlphaFoldDB" id="A0AAE3M8R3"/>
<comment type="caution">
    <text evidence="2">The sequence shown here is derived from an EMBL/GenBank/DDBJ whole genome shotgun (WGS) entry which is preliminary data.</text>
</comment>
<accession>A0AAE3M8R3</accession>
<evidence type="ECO:0000313" key="2">
    <source>
        <dbReference type="EMBL" id="MCW3789012.1"/>
    </source>
</evidence>
<feature type="transmembrane region" description="Helical" evidence="1">
    <location>
        <begin position="50"/>
        <end position="73"/>
    </location>
</feature>
<evidence type="ECO:0000313" key="3">
    <source>
        <dbReference type="Proteomes" id="UP001209229"/>
    </source>
</evidence>
<gene>
    <name evidence="2" type="ORF">OM075_21270</name>
</gene>
<name>A0AAE3M8R3_9BACT</name>
<dbReference type="RefSeq" id="WP_301192568.1">
    <property type="nucleotide sequence ID" value="NZ_JAPDPJ010000077.1"/>
</dbReference>
<feature type="transmembrane region" description="Helical" evidence="1">
    <location>
        <begin position="80"/>
        <end position="97"/>
    </location>
</feature>
<feature type="transmembrane region" description="Helical" evidence="1">
    <location>
        <begin position="117"/>
        <end position="142"/>
    </location>
</feature>
<evidence type="ECO:0000256" key="1">
    <source>
        <dbReference type="SAM" id="Phobius"/>
    </source>
</evidence>
<proteinExistence type="predicted"/>
<organism evidence="2 3">
    <name type="scientific">Plebeiibacterium sediminum</name>
    <dbReference type="NCBI Taxonomy" id="2992112"/>
    <lineage>
        <taxon>Bacteria</taxon>
        <taxon>Pseudomonadati</taxon>
        <taxon>Bacteroidota</taxon>
        <taxon>Bacteroidia</taxon>
        <taxon>Marinilabiliales</taxon>
        <taxon>Marinilabiliaceae</taxon>
        <taxon>Plebeiibacterium</taxon>
    </lineage>
</organism>
<protein>
    <submittedName>
        <fullName evidence="2">Uncharacterized protein</fullName>
    </submittedName>
</protein>
<feature type="transmembrane region" description="Helical" evidence="1">
    <location>
        <begin position="21"/>
        <end position="38"/>
    </location>
</feature>
<keyword evidence="3" id="KW-1185">Reference proteome</keyword>
<reference evidence="2" key="1">
    <citation type="submission" date="2022-10" db="EMBL/GenBank/DDBJ databases">
        <authorList>
            <person name="Yu W.X."/>
        </authorList>
    </citation>
    <scope>NUCLEOTIDE SEQUENCE</scope>
    <source>
        <strain evidence="2">AAT</strain>
    </source>
</reference>
<sequence length="265" mass="30062">MTEIKQEADINNSYKLYSQRAIGIATYIGGPIAAGWLIRENFRNLGNDDYGKHALAISILATFFIFAGIFSIPESVMDKIPNFIITLVYTGIIYLTVEKLQGKDIAAHQKSEGAFFSGWKAAGVGLINMVIYMVVILGYTFATPEASFDLEKYNDGIVQFQNNEKEAMELFNLLEAEKKEEAITFIKEKGINLWGKNILLLQKMNGIEGLDQELIDQNNQFIKYCQLRIKSYKLIYKALNEDTDRYHSELANIQRDITDILGIDQ</sequence>